<dbReference type="SFLD" id="SFLDS00019">
    <property type="entry name" value="Glutathione_Transferase_(cytos"/>
    <property type="match status" value="1"/>
</dbReference>
<dbReference type="Pfam" id="PF17171">
    <property type="entry name" value="GST_C_6"/>
    <property type="match status" value="1"/>
</dbReference>
<dbReference type="PANTHER" id="PTHR12289:SF41">
    <property type="entry name" value="FAILED AXON CONNECTIONS-RELATED"/>
    <property type="match status" value="1"/>
</dbReference>
<dbReference type="Gene3D" id="1.20.1050.10">
    <property type="match status" value="1"/>
</dbReference>
<sequence>MITLYASSENFGLPEVSPYVTKTEIQLKMAGLAYQKVPATPDTSPKGQLPWIDDDGQAVADSTFIRAHLERKYGFDLDAHLSPVQRAQAWAVERMLENQFAWTWVRDRWLAPENFAKGPAHFFDHLPEAIREQVRSEVQARVAANILAVGVGRHSDEEVLWLGTRTLDALDLLLGDRDWLFGDQPSGVDATALAMLIGVMTPYFDFPLRRAAMGYPTLVAYAARGMARFYPDFAWGVEMRQEEAA</sequence>
<keyword evidence="4" id="KW-1185">Reference proteome</keyword>
<dbReference type="Proteomes" id="UP001228905">
    <property type="component" value="Unassembled WGS sequence"/>
</dbReference>
<dbReference type="InterPro" id="IPR036249">
    <property type="entry name" value="Thioredoxin-like_sf"/>
</dbReference>
<dbReference type="InterPro" id="IPR040079">
    <property type="entry name" value="Glutathione_S-Trfase"/>
</dbReference>
<comment type="caution">
    <text evidence="3">The sequence shown here is derived from an EMBL/GenBank/DDBJ whole genome shotgun (WGS) entry which is preliminary data.</text>
</comment>
<reference evidence="3 4" key="1">
    <citation type="submission" date="2023-07" db="EMBL/GenBank/DDBJ databases">
        <title>Genomic Encyclopedia of Type Strains, Phase IV (KMG-IV): sequencing the most valuable type-strain genomes for metagenomic binning, comparative biology and taxonomic classification.</title>
        <authorList>
            <person name="Goeker M."/>
        </authorList>
    </citation>
    <scope>NUCLEOTIDE SEQUENCE [LARGE SCALE GENOMIC DNA]</scope>
    <source>
        <strain evidence="3 4">DSM 18695</strain>
    </source>
</reference>
<dbReference type="EMBL" id="JAUSVS010000008">
    <property type="protein sequence ID" value="MDQ0465894.1"/>
    <property type="molecule type" value="Genomic_DNA"/>
</dbReference>
<organism evidence="3 4">
    <name type="scientific">Caulobacter ginsengisoli</name>
    <dbReference type="NCBI Taxonomy" id="400775"/>
    <lineage>
        <taxon>Bacteria</taxon>
        <taxon>Pseudomonadati</taxon>
        <taxon>Pseudomonadota</taxon>
        <taxon>Alphaproteobacteria</taxon>
        <taxon>Caulobacterales</taxon>
        <taxon>Caulobacteraceae</taxon>
        <taxon>Caulobacter</taxon>
    </lineage>
</organism>
<evidence type="ECO:0000259" key="1">
    <source>
        <dbReference type="Pfam" id="PF17171"/>
    </source>
</evidence>
<dbReference type="PANTHER" id="PTHR12289">
    <property type="entry name" value="METAXIN RELATED"/>
    <property type="match status" value="1"/>
</dbReference>
<evidence type="ECO:0000259" key="2">
    <source>
        <dbReference type="Pfam" id="PF17172"/>
    </source>
</evidence>
<protein>
    <submittedName>
        <fullName evidence="3">Glutathione S-transferase</fullName>
    </submittedName>
</protein>
<dbReference type="InterPro" id="IPR036282">
    <property type="entry name" value="Glutathione-S-Trfase_C_sf"/>
</dbReference>
<evidence type="ECO:0000313" key="3">
    <source>
        <dbReference type="EMBL" id="MDQ0465894.1"/>
    </source>
</evidence>
<dbReference type="InterPro" id="IPR026928">
    <property type="entry name" value="FAX/IsoI-like"/>
</dbReference>
<dbReference type="Gene3D" id="3.40.30.10">
    <property type="entry name" value="Glutaredoxin"/>
    <property type="match status" value="1"/>
</dbReference>
<feature type="domain" description="Thioredoxin-like fold" evidence="2">
    <location>
        <begin position="18"/>
        <end position="114"/>
    </location>
</feature>
<dbReference type="InterPro" id="IPR012336">
    <property type="entry name" value="Thioredoxin-like_fold"/>
</dbReference>
<evidence type="ECO:0000313" key="4">
    <source>
        <dbReference type="Proteomes" id="UP001228905"/>
    </source>
</evidence>
<name>A0ABU0IV56_9CAUL</name>
<dbReference type="SUPFAM" id="SSF52833">
    <property type="entry name" value="Thioredoxin-like"/>
    <property type="match status" value="1"/>
</dbReference>
<dbReference type="SFLD" id="SFLDG01180">
    <property type="entry name" value="SUF1"/>
    <property type="match status" value="1"/>
</dbReference>
<feature type="domain" description="Metaxin glutathione S-transferase" evidence="1">
    <location>
        <begin position="165"/>
        <end position="224"/>
    </location>
</feature>
<dbReference type="InterPro" id="IPR033468">
    <property type="entry name" value="Metaxin_GST"/>
</dbReference>
<proteinExistence type="predicted"/>
<dbReference type="Pfam" id="PF17172">
    <property type="entry name" value="GST_N_4"/>
    <property type="match status" value="1"/>
</dbReference>
<dbReference type="RefSeq" id="WP_307351582.1">
    <property type="nucleotide sequence ID" value="NZ_JAUSVS010000008.1"/>
</dbReference>
<dbReference type="CDD" id="cd03080">
    <property type="entry name" value="GST_N_Metaxin_like"/>
    <property type="match status" value="1"/>
</dbReference>
<dbReference type="SUPFAM" id="SSF47616">
    <property type="entry name" value="GST C-terminal domain-like"/>
    <property type="match status" value="1"/>
</dbReference>
<gene>
    <name evidence="3" type="ORF">QO010_003686</name>
</gene>
<dbReference type="SFLD" id="SFLDG01200">
    <property type="entry name" value="SUF1.1"/>
    <property type="match status" value="1"/>
</dbReference>
<accession>A0ABU0IV56</accession>
<dbReference type="InterPro" id="IPR050931">
    <property type="entry name" value="Mito_Protein_Transport_Metaxin"/>
</dbReference>